<organism evidence="2 3">
    <name type="scientific">Rhinopithecus bieti</name>
    <name type="common">Black snub-nosed monkey</name>
    <name type="synonym">Pygathrix bieti</name>
    <dbReference type="NCBI Taxonomy" id="61621"/>
    <lineage>
        <taxon>Eukaryota</taxon>
        <taxon>Metazoa</taxon>
        <taxon>Chordata</taxon>
        <taxon>Craniata</taxon>
        <taxon>Vertebrata</taxon>
        <taxon>Euteleostomi</taxon>
        <taxon>Mammalia</taxon>
        <taxon>Eutheria</taxon>
        <taxon>Euarchontoglires</taxon>
        <taxon>Primates</taxon>
        <taxon>Haplorrhini</taxon>
        <taxon>Catarrhini</taxon>
        <taxon>Cercopithecidae</taxon>
        <taxon>Colobinae</taxon>
        <taxon>Rhinopithecus</taxon>
    </lineage>
</organism>
<dbReference type="Proteomes" id="UP000233180">
    <property type="component" value="Unassembled WGS sequence"/>
</dbReference>
<evidence type="ECO:0000313" key="2">
    <source>
        <dbReference type="Ensembl" id="ENSRBIP00000010527.1"/>
    </source>
</evidence>
<dbReference type="Pfam" id="PF00169">
    <property type="entry name" value="PH"/>
    <property type="match status" value="1"/>
</dbReference>
<reference evidence="2" key="3">
    <citation type="submission" date="2025-09" db="UniProtKB">
        <authorList>
            <consortium name="Ensembl"/>
        </authorList>
    </citation>
    <scope>IDENTIFICATION</scope>
</reference>
<proteinExistence type="predicted"/>
<evidence type="ECO:0000259" key="1">
    <source>
        <dbReference type="Pfam" id="PF00169"/>
    </source>
</evidence>
<dbReference type="Gene3D" id="2.30.29.30">
    <property type="entry name" value="Pleckstrin-homology domain (PH domain)/Phosphotyrosine-binding domain (PTB)"/>
    <property type="match status" value="1"/>
</dbReference>
<dbReference type="InterPro" id="IPR011993">
    <property type="entry name" value="PH-like_dom_sf"/>
</dbReference>
<feature type="domain" description="PH" evidence="1">
    <location>
        <begin position="4"/>
        <end position="55"/>
    </location>
</feature>
<reference evidence="2" key="2">
    <citation type="submission" date="2025-08" db="UniProtKB">
        <authorList>
            <consortium name="Ensembl"/>
        </authorList>
    </citation>
    <scope>IDENTIFICATION</scope>
</reference>
<dbReference type="SUPFAM" id="SSF50729">
    <property type="entry name" value="PH domain-like"/>
    <property type="match status" value="1"/>
</dbReference>
<dbReference type="AlphaFoldDB" id="A0A2K6KGW9"/>
<protein>
    <recommendedName>
        <fullName evidence="1">PH domain-containing protein</fullName>
    </recommendedName>
</protein>
<reference evidence="2 3" key="1">
    <citation type="submission" date="2016-06" db="EMBL/GenBank/DDBJ databases">
        <title>Genome of Rhinopithecus bieti.</title>
        <authorList>
            <person name="Wu"/>
            <person name="C.-I. and Zhang"/>
            <person name="Y."/>
        </authorList>
    </citation>
    <scope>NUCLEOTIDE SEQUENCE</scope>
</reference>
<accession>A0A2K6KGW9</accession>
<keyword evidence="3" id="KW-1185">Reference proteome</keyword>
<dbReference type="GeneTree" id="ENSGT00940000154690"/>
<sequence>MASIMEGPLSKWTNVMKGWQYHWFVLDYNAGLLSYYTSKDKMMRDSRRGCVRLRGAWQSGSIPGRPVMVMATG</sequence>
<evidence type="ECO:0000313" key="3">
    <source>
        <dbReference type="Proteomes" id="UP000233180"/>
    </source>
</evidence>
<name>A0A2K6KGW9_RHIBE</name>
<dbReference type="Ensembl" id="ENSRBIT00000034158.1">
    <property type="protein sequence ID" value="ENSRBIP00000010527.1"/>
    <property type="gene ID" value="ENSRBIG00000028878.1"/>
</dbReference>
<dbReference type="InterPro" id="IPR001849">
    <property type="entry name" value="PH_domain"/>
</dbReference>